<sequence length="366" mass="39872">MSVSSPQTLDRFDEPRAEAFSEKIAGMLNAGAVTAMMAIGHRLGLYDVMSGMAPATSADIAARAELSERYVREWLAVMTMGGIVDYDPVSKTYALPAEHAACLTREAPLGNLAVYAQMVGFISSVQDKLIACFETGEGTTYDDYPCFHQVMAEDSAQTIIAGLFDVILPLVDGLADRLEAGIDVLDAGCGRGQALIAMAAKYPNSRFVGYDLCADAIDHADADVRAQGLDNIRFEQRDLSTYDEVDRFDFITSFDAIHDQKDPQDLLRRLHRALRPGGVYLVQDIGGSAHLEQNYDFPMAAMLYAISCAHCMPISLGQGGEGLGTMWGWETAEAMLGEAGFVQVERRSLEHDPMNVWFVSRKAAEA</sequence>
<keyword evidence="4" id="KW-1185">Reference proteome</keyword>
<feature type="domain" description="S-adenosylmethionine-dependent methyltransferase Rv2258c-like winged HTH" evidence="2">
    <location>
        <begin position="32"/>
        <end position="105"/>
    </location>
</feature>
<protein>
    <submittedName>
        <fullName evidence="3">Transcriptional regulator</fullName>
    </submittedName>
</protein>
<dbReference type="PANTHER" id="PTHR45128">
    <property type="entry name" value="METHYLTRANSFERASE TYPE 11"/>
    <property type="match status" value="1"/>
</dbReference>
<dbReference type="InterPro" id="IPR025714">
    <property type="entry name" value="Methyltranfer_dom"/>
</dbReference>
<dbReference type="AlphaFoldDB" id="A0A2U2BTW1"/>
<evidence type="ECO:0000313" key="4">
    <source>
        <dbReference type="Proteomes" id="UP000245168"/>
    </source>
</evidence>
<feature type="domain" description="Methyltransferase" evidence="1">
    <location>
        <begin position="179"/>
        <end position="290"/>
    </location>
</feature>
<dbReference type="Pfam" id="PF13847">
    <property type="entry name" value="Methyltransf_31"/>
    <property type="match status" value="1"/>
</dbReference>
<dbReference type="CDD" id="cd02440">
    <property type="entry name" value="AdoMet_MTases"/>
    <property type="match status" value="1"/>
</dbReference>
<accession>A0A2U2BTW1</accession>
<gene>
    <name evidence="3" type="ORF">DDZ18_07180</name>
</gene>
<evidence type="ECO:0000259" key="1">
    <source>
        <dbReference type="Pfam" id="PF13847"/>
    </source>
</evidence>
<dbReference type="InterPro" id="IPR048711">
    <property type="entry name" value="WHD_Rv2258c"/>
</dbReference>
<dbReference type="Gene3D" id="3.40.50.150">
    <property type="entry name" value="Vaccinia Virus protein VP39"/>
    <property type="match status" value="1"/>
</dbReference>
<dbReference type="OrthoDB" id="9801363at2"/>
<dbReference type="SUPFAM" id="SSF46785">
    <property type="entry name" value="Winged helix' DNA-binding domain"/>
    <property type="match status" value="1"/>
</dbReference>
<organism evidence="3 4">
    <name type="scientific">Marinicauda salina</name>
    <dbReference type="NCBI Taxonomy" id="2135793"/>
    <lineage>
        <taxon>Bacteria</taxon>
        <taxon>Pseudomonadati</taxon>
        <taxon>Pseudomonadota</taxon>
        <taxon>Alphaproteobacteria</taxon>
        <taxon>Maricaulales</taxon>
        <taxon>Maricaulaceae</taxon>
        <taxon>Marinicauda</taxon>
    </lineage>
</organism>
<dbReference type="Pfam" id="PF21320">
    <property type="entry name" value="WHD_Rv2258c"/>
    <property type="match status" value="1"/>
</dbReference>
<dbReference type="InterPro" id="IPR053173">
    <property type="entry name" value="SAM-binding_MTase"/>
</dbReference>
<proteinExistence type="predicted"/>
<name>A0A2U2BTW1_9PROT</name>
<dbReference type="InterPro" id="IPR036390">
    <property type="entry name" value="WH_DNA-bd_sf"/>
</dbReference>
<evidence type="ECO:0000313" key="3">
    <source>
        <dbReference type="EMBL" id="PWE17456.1"/>
    </source>
</evidence>
<reference evidence="4" key="1">
    <citation type="submission" date="2018-05" db="EMBL/GenBank/DDBJ databases">
        <authorList>
            <person name="Liu B.-T."/>
        </authorList>
    </citation>
    <scope>NUCLEOTIDE SEQUENCE [LARGE SCALE GENOMIC DNA]</scope>
    <source>
        <strain evidence="4">WD6-1</strain>
    </source>
</reference>
<dbReference type="InterPro" id="IPR029063">
    <property type="entry name" value="SAM-dependent_MTases_sf"/>
</dbReference>
<dbReference type="EMBL" id="QEXV01000003">
    <property type="protein sequence ID" value="PWE17456.1"/>
    <property type="molecule type" value="Genomic_DNA"/>
</dbReference>
<comment type="caution">
    <text evidence="3">The sequence shown here is derived from an EMBL/GenBank/DDBJ whole genome shotgun (WGS) entry which is preliminary data.</text>
</comment>
<dbReference type="RefSeq" id="WP_109252687.1">
    <property type="nucleotide sequence ID" value="NZ_QEXV01000003.1"/>
</dbReference>
<dbReference type="SUPFAM" id="SSF53335">
    <property type="entry name" value="S-adenosyl-L-methionine-dependent methyltransferases"/>
    <property type="match status" value="1"/>
</dbReference>
<evidence type="ECO:0000259" key="2">
    <source>
        <dbReference type="Pfam" id="PF21320"/>
    </source>
</evidence>
<dbReference type="Proteomes" id="UP000245168">
    <property type="component" value="Unassembled WGS sequence"/>
</dbReference>
<dbReference type="PANTHER" id="PTHR45128:SF1">
    <property type="entry name" value="S-ADENOSYLMETHIONINE-DEPENDENT METHYLTRANSFERASE RV2258C"/>
    <property type="match status" value="1"/>
</dbReference>